<feature type="transmembrane region" description="Helical" evidence="1">
    <location>
        <begin position="201"/>
        <end position="217"/>
    </location>
</feature>
<keyword evidence="4" id="KW-1185">Reference proteome</keyword>
<feature type="domain" description="CAAX prenyl protease 2/Lysostaphin resistance protein A-like" evidence="2">
    <location>
        <begin position="145"/>
        <end position="232"/>
    </location>
</feature>
<feature type="transmembrane region" description="Helical" evidence="1">
    <location>
        <begin position="143"/>
        <end position="164"/>
    </location>
</feature>
<name>A0A1D3TPZ0_9FIRM</name>
<dbReference type="Pfam" id="PF02517">
    <property type="entry name" value="Rce1-like"/>
    <property type="match status" value="1"/>
</dbReference>
<dbReference type="InterPro" id="IPR003675">
    <property type="entry name" value="Rce1/LyrA-like_dom"/>
</dbReference>
<dbReference type="PANTHER" id="PTHR36435:SF1">
    <property type="entry name" value="CAAX AMINO TERMINAL PROTEASE FAMILY PROTEIN"/>
    <property type="match status" value="1"/>
</dbReference>
<organism evidence="3 4">
    <name type="scientific">Anaerobium acetethylicum</name>
    <dbReference type="NCBI Taxonomy" id="1619234"/>
    <lineage>
        <taxon>Bacteria</taxon>
        <taxon>Bacillati</taxon>
        <taxon>Bacillota</taxon>
        <taxon>Clostridia</taxon>
        <taxon>Lachnospirales</taxon>
        <taxon>Lachnospiraceae</taxon>
        <taxon>Anaerobium</taxon>
    </lineage>
</organism>
<feature type="transmembrane region" description="Helical" evidence="1">
    <location>
        <begin position="12"/>
        <end position="41"/>
    </location>
</feature>
<feature type="transmembrane region" description="Helical" evidence="1">
    <location>
        <begin position="61"/>
        <end position="81"/>
    </location>
</feature>
<feature type="transmembrane region" description="Helical" evidence="1">
    <location>
        <begin position="102"/>
        <end position="123"/>
    </location>
</feature>
<dbReference type="AlphaFoldDB" id="A0A1D3TPZ0"/>
<sequence length="294" mass="32430">MKKTADYFKCILPLICALGIQIAVATAGMIAYFAVNVLIMTGQGKTMDEIVEKTLYLSPDINLLVSMLASIACLAVFYFWYRRLSGDTGSMKIRGMFPVKTAGTIVILGVALQASVAWILTMISNAVPNLFDGYNELMESITGGNMLLMLIFTGIVAPFSEELIFRGVLLKKASKIMPLAAANVFQAVMFGIYHMNWIQGIYAFVLGMFLGMVFIKYGSIYHAILLHMVFNISNAVLNGFLTKMPDMAAMIVSTILFAVSAVVIAFVSRNMLKTVVIEKDFEKCEEQCYDKGEK</sequence>
<evidence type="ECO:0000313" key="3">
    <source>
        <dbReference type="EMBL" id="SCP95605.1"/>
    </source>
</evidence>
<dbReference type="RefSeq" id="WP_091230086.1">
    <property type="nucleotide sequence ID" value="NZ_FMKA01000002.1"/>
</dbReference>
<dbReference type="OrthoDB" id="9782250at2"/>
<feature type="transmembrane region" description="Helical" evidence="1">
    <location>
        <begin position="247"/>
        <end position="267"/>
    </location>
</feature>
<keyword evidence="1" id="KW-1133">Transmembrane helix</keyword>
<dbReference type="PANTHER" id="PTHR36435">
    <property type="entry name" value="SLR1288 PROTEIN"/>
    <property type="match status" value="1"/>
</dbReference>
<dbReference type="GO" id="GO:0080120">
    <property type="term" value="P:CAAX-box protein maturation"/>
    <property type="evidence" value="ECO:0007669"/>
    <property type="project" value="UniProtKB-ARBA"/>
</dbReference>
<reference evidence="3 4" key="1">
    <citation type="submission" date="2016-09" db="EMBL/GenBank/DDBJ databases">
        <authorList>
            <person name="Capua I."/>
            <person name="De Benedictis P."/>
            <person name="Joannis T."/>
            <person name="Lombin L.H."/>
            <person name="Cattoli G."/>
        </authorList>
    </citation>
    <scope>NUCLEOTIDE SEQUENCE [LARGE SCALE GENOMIC DNA]</scope>
    <source>
        <strain evidence="3 4">GluBS11</strain>
    </source>
</reference>
<evidence type="ECO:0000256" key="1">
    <source>
        <dbReference type="SAM" id="Phobius"/>
    </source>
</evidence>
<gene>
    <name evidence="3" type="ORF">SAMN05421730_100257</name>
</gene>
<keyword evidence="1" id="KW-0812">Transmembrane</keyword>
<dbReference type="STRING" id="1619234.SAMN05421730_100257"/>
<evidence type="ECO:0000259" key="2">
    <source>
        <dbReference type="Pfam" id="PF02517"/>
    </source>
</evidence>
<dbReference type="EMBL" id="FMKA01000002">
    <property type="protein sequence ID" value="SCP95605.1"/>
    <property type="molecule type" value="Genomic_DNA"/>
</dbReference>
<protein>
    <recommendedName>
        <fullName evidence="2">CAAX prenyl protease 2/Lysostaphin resistance protein A-like domain-containing protein</fullName>
    </recommendedName>
</protein>
<accession>A0A1D3TPZ0</accession>
<dbReference type="Proteomes" id="UP000199315">
    <property type="component" value="Unassembled WGS sequence"/>
</dbReference>
<dbReference type="GO" id="GO:0004175">
    <property type="term" value="F:endopeptidase activity"/>
    <property type="evidence" value="ECO:0007669"/>
    <property type="project" value="UniProtKB-ARBA"/>
</dbReference>
<dbReference type="InterPro" id="IPR052710">
    <property type="entry name" value="CAAX_protease"/>
</dbReference>
<proteinExistence type="predicted"/>
<keyword evidence="1" id="KW-0472">Membrane</keyword>
<evidence type="ECO:0000313" key="4">
    <source>
        <dbReference type="Proteomes" id="UP000199315"/>
    </source>
</evidence>